<evidence type="ECO:0000313" key="4">
    <source>
        <dbReference type="Proteomes" id="UP001642540"/>
    </source>
</evidence>
<evidence type="ECO:0000256" key="2">
    <source>
        <dbReference type="SAM" id="MobiDB-lite"/>
    </source>
</evidence>
<sequence>MTPPQNQAKPSPNPEKVPLTLPRRQQAFPNIPSSAHTPSNSPMTELHRSEAKIRQSFNHLDSSSSSTTGNVRSFGLLGAHHQFTHLRDSLIFNHERLLQHQDEAMEFPPLSAQPPHFNSLNPLDLNTLTATNTTANMNMNFEETPFSVSQSVSVTDRRFLNMANANELAATRKHVGWVDANNTVVTTDQDVALLEALERAREEQNLQENDSNLHQLSDEIENFNVDLPSPPSSRLIPPSAPPEENLILEPIYRNSQERTATNTTTVTTVYAYKNNRAGGKKVETLDDVEEDMPPPLHNHNIIRRVSLEDTINTTGEGKDDGFSYEERLQQVPYPFPPVTPYIHPHLGEVERMDTSQPMEGVDDLVGSGCQVLEPKRNETMLTTPVNSNLRGQEVESGTMSYFFKSVMNKLTTIGQVRPTNSCGGSGDNVSQDRSVNRGSKSDSSYDWDSVAHPSQDMYGPVQAFEYYVHDELDDDFPMFSVSKPVFPNPADLKWPDNVNLRESLPRVYHTFLAVNFKKDPRMWLHKNPMGRRARELLAGQPQLQPQQSQQKVASGDNANPFVTNFGSSPAVGARKSVGSVSLTHPPDLDVKVGVHLVPKIGEEDQEETDLRGVNPELEPVHNEFQFI</sequence>
<proteinExistence type="predicted"/>
<feature type="compositionally biased region" description="Polar residues" evidence="2">
    <location>
        <begin position="1"/>
        <end position="10"/>
    </location>
</feature>
<evidence type="ECO:0000313" key="3">
    <source>
        <dbReference type="EMBL" id="CAL8139348.1"/>
    </source>
</evidence>
<feature type="compositionally biased region" description="Polar residues" evidence="2">
    <location>
        <begin position="556"/>
        <end position="567"/>
    </location>
</feature>
<feature type="compositionally biased region" description="Polar residues" evidence="2">
    <location>
        <begin position="416"/>
        <end position="446"/>
    </location>
</feature>
<feature type="coiled-coil region" evidence="1">
    <location>
        <begin position="199"/>
        <end position="226"/>
    </location>
</feature>
<feature type="region of interest" description="Disordered" evidence="2">
    <location>
        <begin position="1"/>
        <end position="48"/>
    </location>
</feature>
<dbReference type="Proteomes" id="UP001642540">
    <property type="component" value="Unassembled WGS sequence"/>
</dbReference>
<protein>
    <submittedName>
        <fullName evidence="3">Uncharacterized protein</fullName>
    </submittedName>
</protein>
<evidence type="ECO:0000256" key="1">
    <source>
        <dbReference type="SAM" id="Coils"/>
    </source>
</evidence>
<name>A0ABP1RZL9_9HEXA</name>
<gene>
    <name evidence="3" type="ORF">ODALV1_LOCUS27796</name>
</gene>
<dbReference type="EMBL" id="CAXLJM020000125">
    <property type="protein sequence ID" value="CAL8139348.1"/>
    <property type="molecule type" value="Genomic_DNA"/>
</dbReference>
<comment type="caution">
    <text evidence="3">The sequence shown here is derived from an EMBL/GenBank/DDBJ whole genome shotgun (WGS) entry which is preliminary data.</text>
</comment>
<feature type="compositionally biased region" description="Polar residues" evidence="2">
    <location>
        <begin position="27"/>
        <end position="43"/>
    </location>
</feature>
<organism evidence="3 4">
    <name type="scientific">Orchesella dallaii</name>
    <dbReference type="NCBI Taxonomy" id="48710"/>
    <lineage>
        <taxon>Eukaryota</taxon>
        <taxon>Metazoa</taxon>
        <taxon>Ecdysozoa</taxon>
        <taxon>Arthropoda</taxon>
        <taxon>Hexapoda</taxon>
        <taxon>Collembola</taxon>
        <taxon>Entomobryomorpha</taxon>
        <taxon>Entomobryoidea</taxon>
        <taxon>Orchesellidae</taxon>
        <taxon>Orchesellinae</taxon>
        <taxon>Orchesella</taxon>
    </lineage>
</organism>
<reference evidence="3 4" key="1">
    <citation type="submission" date="2024-08" db="EMBL/GenBank/DDBJ databases">
        <authorList>
            <person name="Cucini C."/>
            <person name="Frati F."/>
        </authorList>
    </citation>
    <scope>NUCLEOTIDE SEQUENCE [LARGE SCALE GENOMIC DNA]</scope>
</reference>
<keyword evidence="1" id="KW-0175">Coiled coil</keyword>
<feature type="region of interest" description="Disordered" evidence="2">
    <location>
        <begin position="547"/>
        <end position="567"/>
    </location>
</feature>
<accession>A0ABP1RZL9</accession>
<keyword evidence="4" id="KW-1185">Reference proteome</keyword>
<feature type="region of interest" description="Disordered" evidence="2">
    <location>
        <begin position="416"/>
        <end position="447"/>
    </location>
</feature>